<dbReference type="InterPro" id="IPR046341">
    <property type="entry name" value="SET_dom_sf"/>
</dbReference>
<organism evidence="2 3">
    <name type="scientific">Hyalella azteca</name>
    <name type="common">Amphipod</name>
    <dbReference type="NCBI Taxonomy" id="294128"/>
    <lineage>
        <taxon>Eukaryota</taxon>
        <taxon>Metazoa</taxon>
        <taxon>Ecdysozoa</taxon>
        <taxon>Arthropoda</taxon>
        <taxon>Crustacea</taxon>
        <taxon>Multicrustacea</taxon>
        <taxon>Malacostraca</taxon>
        <taxon>Eumalacostraca</taxon>
        <taxon>Peracarida</taxon>
        <taxon>Amphipoda</taxon>
        <taxon>Senticaudata</taxon>
        <taxon>Talitrida</taxon>
        <taxon>Talitroidea</taxon>
        <taxon>Hyalellidae</taxon>
        <taxon>Hyalella</taxon>
    </lineage>
</organism>
<reference evidence="3" key="1">
    <citation type="submission" date="2025-08" db="UniProtKB">
        <authorList>
            <consortium name="RefSeq"/>
        </authorList>
    </citation>
    <scope>IDENTIFICATION</scope>
    <source>
        <tissue evidence="3">Whole organism</tissue>
    </source>
</reference>
<evidence type="ECO:0000313" key="2">
    <source>
        <dbReference type="Proteomes" id="UP000694843"/>
    </source>
</evidence>
<keyword evidence="2" id="KW-1185">Reference proteome</keyword>
<dbReference type="PROSITE" id="PS50280">
    <property type="entry name" value="SET"/>
    <property type="match status" value="1"/>
</dbReference>
<dbReference type="PANTHER" id="PTHR13271:SF151">
    <property type="entry name" value="SET DOMAIN-CONTAINING PROTEIN 4"/>
    <property type="match status" value="1"/>
</dbReference>
<dbReference type="Pfam" id="PF00856">
    <property type="entry name" value="SET"/>
    <property type="match status" value="1"/>
</dbReference>
<proteinExistence type="predicted"/>
<dbReference type="AlphaFoldDB" id="A0A8B7NJJ8"/>
<evidence type="ECO:0000259" key="1">
    <source>
        <dbReference type="PROSITE" id="PS50280"/>
    </source>
</evidence>
<sequence>MALKPIAAGDSIISIPRHLMVSCVDVCNDDVLKKALERTSLKFTSCELLAVFLLYHAKLKEGSLWKPYVESLPTMFHVASSQAEVELYPSFIASPLSCQLSILEVARRKISCVFKHIPGNTQNISPSDITWSYMAVNSRTVYLKPKERCLFLCPDDDGSCALAPFLDFLNHSCEASVSVELDVNDMYQIVTHVPYAKYDQIFISYGPHDNVKLFVEYGFFLPNNPHDGVPISMEDVLSAIHDSHLPDSLTTSLESKKSIASSLGEASNMFLARDGPSWSLTTVVKILLLRDDQIGSWQLAYEGANADNEAETRIIICIICSARQLLKDSLMKMMNLSDKSQHLVIGCTLVQEYVRLVDDCLAAYEKR</sequence>
<dbReference type="InterPro" id="IPR001214">
    <property type="entry name" value="SET_dom"/>
</dbReference>
<dbReference type="GeneID" id="108670854"/>
<dbReference type="PANTHER" id="PTHR13271">
    <property type="entry name" value="UNCHARACTERIZED PUTATIVE METHYLTRANSFERASE"/>
    <property type="match status" value="1"/>
</dbReference>
<accession>A0A8B7NJJ8</accession>
<name>A0A8B7NJJ8_HYAAZ</name>
<dbReference type="SUPFAM" id="SSF82199">
    <property type="entry name" value="SET domain"/>
    <property type="match status" value="1"/>
</dbReference>
<dbReference type="Proteomes" id="UP000694843">
    <property type="component" value="Unplaced"/>
</dbReference>
<dbReference type="OrthoDB" id="341421at2759"/>
<feature type="domain" description="SET" evidence="1">
    <location>
        <begin position="1"/>
        <end position="206"/>
    </location>
</feature>
<dbReference type="Gene3D" id="3.90.1410.10">
    <property type="entry name" value="set domain protein methyltransferase, domain 1"/>
    <property type="match status" value="1"/>
</dbReference>
<evidence type="ECO:0000313" key="3">
    <source>
        <dbReference type="RefSeq" id="XP_018013833.2"/>
    </source>
</evidence>
<dbReference type="KEGG" id="hazt:108670854"/>
<dbReference type="OMA" id="QMANGRW"/>
<dbReference type="InterPro" id="IPR044429">
    <property type="entry name" value="SETD4_SET"/>
</dbReference>
<dbReference type="GO" id="GO:0016279">
    <property type="term" value="F:protein-lysine N-methyltransferase activity"/>
    <property type="evidence" value="ECO:0007669"/>
    <property type="project" value="InterPro"/>
</dbReference>
<dbReference type="RefSeq" id="XP_018013833.2">
    <property type="nucleotide sequence ID" value="XM_018158344.2"/>
</dbReference>
<protein>
    <submittedName>
        <fullName evidence="3">SET domain-containing protein 4-like</fullName>
    </submittedName>
</protein>
<gene>
    <name evidence="3" type="primary">LOC108670854</name>
</gene>
<dbReference type="CDD" id="cd19177">
    <property type="entry name" value="SET_SETD4"/>
    <property type="match status" value="1"/>
</dbReference>
<dbReference type="InterPro" id="IPR050600">
    <property type="entry name" value="SETD3_SETD6_MTase"/>
</dbReference>